<comment type="caution">
    <text evidence="2">The sequence shown here is derived from an EMBL/GenBank/DDBJ whole genome shotgun (WGS) entry which is preliminary data.</text>
</comment>
<feature type="region of interest" description="Disordered" evidence="1">
    <location>
        <begin position="1"/>
        <end position="24"/>
    </location>
</feature>
<name>A0A5B7I5U9_PORTR</name>
<accession>A0A5B7I5U9</accession>
<dbReference type="EMBL" id="VSRR010054910">
    <property type="protein sequence ID" value="MPC80751.1"/>
    <property type="molecule type" value="Genomic_DNA"/>
</dbReference>
<reference evidence="2 3" key="1">
    <citation type="submission" date="2019-05" db="EMBL/GenBank/DDBJ databases">
        <title>Another draft genome of Portunus trituberculatus and its Hox gene families provides insights of decapod evolution.</title>
        <authorList>
            <person name="Jeong J.-H."/>
            <person name="Song I."/>
            <person name="Kim S."/>
            <person name="Choi T."/>
            <person name="Kim D."/>
            <person name="Ryu S."/>
            <person name="Kim W."/>
        </authorList>
    </citation>
    <scope>NUCLEOTIDE SEQUENCE [LARGE SCALE GENOMIC DNA]</scope>
    <source>
        <tissue evidence="2">Muscle</tissue>
    </source>
</reference>
<protein>
    <submittedName>
        <fullName evidence="2">Uncharacterized protein</fullName>
    </submittedName>
</protein>
<sequence length="24" mass="2600">MGPDRRVTDQQFGTQHSSTPCPPG</sequence>
<organism evidence="2 3">
    <name type="scientific">Portunus trituberculatus</name>
    <name type="common">Swimming crab</name>
    <name type="synonym">Neptunus trituberculatus</name>
    <dbReference type="NCBI Taxonomy" id="210409"/>
    <lineage>
        <taxon>Eukaryota</taxon>
        <taxon>Metazoa</taxon>
        <taxon>Ecdysozoa</taxon>
        <taxon>Arthropoda</taxon>
        <taxon>Crustacea</taxon>
        <taxon>Multicrustacea</taxon>
        <taxon>Malacostraca</taxon>
        <taxon>Eumalacostraca</taxon>
        <taxon>Eucarida</taxon>
        <taxon>Decapoda</taxon>
        <taxon>Pleocyemata</taxon>
        <taxon>Brachyura</taxon>
        <taxon>Eubrachyura</taxon>
        <taxon>Portunoidea</taxon>
        <taxon>Portunidae</taxon>
        <taxon>Portuninae</taxon>
        <taxon>Portunus</taxon>
    </lineage>
</organism>
<feature type="compositionally biased region" description="Polar residues" evidence="1">
    <location>
        <begin position="9"/>
        <end position="24"/>
    </location>
</feature>
<keyword evidence="3" id="KW-1185">Reference proteome</keyword>
<dbReference type="AlphaFoldDB" id="A0A5B7I5U9"/>
<evidence type="ECO:0000313" key="3">
    <source>
        <dbReference type="Proteomes" id="UP000324222"/>
    </source>
</evidence>
<gene>
    <name evidence="2" type="ORF">E2C01_075339</name>
</gene>
<dbReference type="Proteomes" id="UP000324222">
    <property type="component" value="Unassembled WGS sequence"/>
</dbReference>
<evidence type="ECO:0000256" key="1">
    <source>
        <dbReference type="SAM" id="MobiDB-lite"/>
    </source>
</evidence>
<proteinExistence type="predicted"/>
<evidence type="ECO:0000313" key="2">
    <source>
        <dbReference type="EMBL" id="MPC80751.1"/>
    </source>
</evidence>